<feature type="compositionally biased region" description="Polar residues" evidence="3">
    <location>
        <begin position="275"/>
        <end position="290"/>
    </location>
</feature>
<dbReference type="PANTHER" id="PTHR10199:SF119">
    <property type="entry name" value="RE20510P"/>
    <property type="match status" value="1"/>
</dbReference>
<accession>A0A7D5XJ94</accession>
<dbReference type="AlphaFoldDB" id="A0A7D5XJ94"/>
<dbReference type="Gene3D" id="2.60.60.20">
    <property type="entry name" value="PLAT/LH2 domain"/>
    <property type="match status" value="2"/>
</dbReference>
<dbReference type="Pfam" id="PF17957">
    <property type="entry name" value="Big_7"/>
    <property type="match status" value="1"/>
</dbReference>
<dbReference type="GO" id="GO:0005509">
    <property type="term" value="F:calcium ion binding"/>
    <property type="evidence" value="ECO:0007669"/>
    <property type="project" value="InterPro"/>
</dbReference>
<dbReference type="SUPFAM" id="SSF103647">
    <property type="entry name" value="TSP type-3 repeat"/>
    <property type="match status" value="2"/>
</dbReference>
<feature type="region of interest" description="Disordered" evidence="3">
    <location>
        <begin position="260"/>
        <end position="290"/>
    </location>
</feature>
<protein>
    <submittedName>
        <fullName evidence="4">Uncharacterized protein</fullName>
    </submittedName>
</protein>
<sequence length="1241" mass="136863">MGKIGYFLRYVFLLLLLCASMSAAATLCYYKGPDTFGSLRLTNFAVTGNSNLTAWEYVNVSYTLQNVDPQQRTILFSQSKGTYIGASTPSGAEEFAYSNRGTSLAPGQSINFNGQVTLDEAGNWKLWPAFCYTVGKTSNCSPNEWHACSLSVSDIDSDGDGVPDSIDQCPQLPETFNGYQDDDGCPDQVPVVDTDKDGIPDSQDNCPYVSNQNQLDSDQDLRGDVCDNCLHRQNFDQADADQDGVGDVCDNCRNAPNPNQVDTDQDGLGDACDTQRGSGPASITLTTKPANYSRGDRVNFTADATDPDGIAKIMLFIGGQKVKECLSSPCSTEANAPAAGVDFGASVIDNFGGVTSGGDIGVPGIDLPPACHDSDSGDKPFTRGMASNESGSINYSTSTITLPPQYFDTCINSTAIVEYYCNGNFIRNATHNCGSCIESPRMLTEEGVSVRVLGDFCACEDSDEGMNQFERGVVTGLISDYCLNSGNVVEYYCSDEREIANTTIRCNGQCVNGTCPCNDSDGGVKYNVRGTTYDGFTDFCGTGSHARELTEYHTEITRGFGTPYSCNTVNETITCEGLCQDGACLPPSCNDSIQNQREERVDCGGPCEPCPTCWDNKRNQNETGVDCGGPCTRECPRCVPLVRNNEPDHAIDVVFIPTREYEGNMSGFVSDVENMIQNGYFAERTINASKHYMNFYYTTKFGSLHKEGNGDCDWSAPSNWDDGCSHAEGAVIVHQVGCRDYASGNVFSTEYYSLDTLVHESGHGLFGVADEYCCDSHYWQPDPNPNIYSSLSNCKSDSLPGWDQNLCWMFCPGDKNDFGRGAEDRFLLIESIRDEIPQIYLRKTGTDGWRPEWIKVYADETLIYDSTTYKSDIGIWLDDDGNTWGKRWVAPNYPNATDLGAAVTSLSVETKTSNTWPSDAGKVYFTVGTRDWLLDNDGRDEFGQGTTNTFELTPGGLREGEIKEIGLWMDGGRWYPESIKVYANGRVIYDSSARRVVLPGLGGDSHYTSGSKWTASDFPDPSIDTTPVTSMRVNITTSNGEDQETDSDVFLDIGEEEFRLHNDGSRFRKSTTDSFTFDHLGLVKGDIQKIGLRIEGDDEWRPVRLTLEVNGRPFYDTFSYAYDSFNFLGDKPNTWGKYWYAPNYPNPSAVREWREIHVMVKTKDEGDAGTDDSVYFGIGTREWNLDNSHRENCGGGYWTHVRTGSVMKGDCSYPCQYNEYSKRRAEWVFGKYVEVGTKIFT</sequence>
<dbReference type="KEGG" id="flt:Sv326_0335"/>
<dbReference type="InterPro" id="IPR024079">
    <property type="entry name" value="MetalloPept_cat_dom_sf"/>
</dbReference>
<dbReference type="InterPro" id="IPR036392">
    <property type="entry name" value="PLAT/LH2_dom_sf"/>
</dbReference>
<dbReference type="InterPro" id="IPR028974">
    <property type="entry name" value="TSP_type-3_rpt"/>
</dbReference>
<gene>
    <name evidence="4" type="ORF">Sv326_0335</name>
</gene>
<dbReference type="InterPro" id="IPR003367">
    <property type="entry name" value="Thrombospondin_3-like_rpt"/>
</dbReference>
<dbReference type="InterPro" id="IPR013783">
    <property type="entry name" value="Ig-like_fold"/>
</dbReference>
<evidence type="ECO:0000256" key="3">
    <source>
        <dbReference type="SAM" id="MobiDB-lite"/>
    </source>
</evidence>
<dbReference type="SUPFAM" id="SSF49723">
    <property type="entry name" value="Lipase/lipooxygenase domain (PLAT/LH2 domain)"/>
    <property type="match status" value="3"/>
</dbReference>
<dbReference type="Gene3D" id="4.10.1080.10">
    <property type="entry name" value="TSP type-3 repeat"/>
    <property type="match status" value="1"/>
</dbReference>
<dbReference type="Gene3D" id="3.40.390.10">
    <property type="entry name" value="Collagenase (Catalytic Domain)"/>
    <property type="match status" value="1"/>
</dbReference>
<dbReference type="GO" id="GO:0008237">
    <property type="term" value="F:metallopeptidase activity"/>
    <property type="evidence" value="ECO:0007669"/>
    <property type="project" value="InterPro"/>
</dbReference>
<evidence type="ECO:0000256" key="2">
    <source>
        <dbReference type="ARBA" id="ARBA00022837"/>
    </source>
</evidence>
<evidence type="ECO:0000313" key="5">
    <source>
        <dbReference type="Proteomes" id="UP000510821"/>
    </source>
</evidence>
<proteinExistence type="predicted"/>
<dbReference type="GO" id="GO:0007155">
    <property type="term" value="P:cell adhesion"/>
    <property type="evidence" value="ECO:0007669"/>
    <property type="project" value="InterPro"/>
</dbReference>
<dbReference type="Proteomes" id="UP000510821">
    <property type="component" value="Chromosome"/>
</dbReference>
<evidence type="ECO:0000256" key="1">
    <source>
        <dbReference type="ARBA" id="ARBA00022729"/>
    </source>
</evidence>
<organism evidence="4 5">
    <name type="scientific">Fermentimicrarchaeum limneticum</name>
    <dbReference type="NCBI Taxonomy" id="2795018"/>
    <lineage>
        <taxon>Archaea</taxon>
        <taxon>Candidatus Micrarchaeota</taxon>
        <taxon>Candidatus Fermentimicrarchaeales</taxon>
        <taxon>Candidatus Fermentimicrarchaeaceae</taxon>
        <taxon>Candidatus Fermentimicrarchaeum</taxon>
    </lineage>
</organism>
<dbReference type="PANTHER" id="PTHR10199">
    <property type="entry name" value="THROMBOSPONDIN"/>
    <property type="match status" value="1"/>
</dbReference>
<dbReference type="EMBL" id="CP058998">
    <property type="protein sequence ID" value="QLJ52510.1"/>
    <property type="molecule type" value="Genomic_DNA"/>
</dbReference>
<evidence type="ECO:0000313" key="4">
    <source>
        <dbReference type="EMBL" id="QLJ52510.1"/>
    </source>
</evidence>
<keyword evidence="2" id="KW-0106">Calcium</keyword>
<dbReference type="Gene3D" id="2.60.40.10">
    <property type="entry name" value="Immunoglobulins"/>
    <property type="match status" value="1"/>
</dbReference>
<keyword evidence="1" id="KW-0732">Signal</keyword>
<name>A0A7D5XJ94_FERL1</name>
<reference evidence="5" key="1">
    <citation type="submission" date="2020-07" db="EMBL/GenBank/DDBJ databases">
        <title>Metabolic diversity and evolutionary history of the archaeal phylum ###Micrarchaeota### uncovered from a freshwater lake metagenome.</title>
        <authorList>
            <person name="Kadnikov V.V."/>
            <person name="Savvichev A.S."/>
            <person name="Mardanov A.V."/>
            <person name="Beletsky A.V."/>
            <person name="Chupakov A.V."/>
            <person name="Kokryatskaya N.M."/>
            <person name="Pimenov N.V."/>
            <person name="Ravin N.V."/>
        </authorList>
    </citation>
    <scope>NUCLEOTIDE SEQUENCE [LARGE SCALE GENOMIC DNA]</scope>
</reference>
<dbReference type="Pfam" id="PF02412">
    <property type="entry name" value="TSP_3"/>
    <property type="match status" value="3"/>
</dbReference>